<dbReference type="PANTHER" id="PTHR11088:SF60">
    <property type="entry name" value="TRNA DIMETHYLALLYLTRANSFERASE"/>
    <property type="match status" value="1"/>
</dbReference>
<evidence type="ECO:0000256" key="5">
    <source>
        <dbReference type="ARBA" id="ARBA00022694"/>
    </source>
</evidence>
<evidence type="ECO:0000256" key="4">
    <source>
        <dbReference type="ARBA" id="ARBA00022679"/>
    </source>
</evidence>
<dbReference type="Pfam" id="PF01715">
    <property type="entry name" value="IPPT"/>
    <property type="match status" value="1"/>
</dbReference>
<dbReference type="RefSeq" id="WP_349218853.1">
    <property type="nucleotide sequence ID" value="NZ_JBBMFD010000007.1"/>
</dbReference>
<dbReference type="EC" id="2.5.1.75" evidence="10"/>
<dbReference type="Gene3D" id="1.10.20.140">
    <property type="match status" value="1"/>
</dbReference>
<feature type="site" description="Interaction with substrate tRNA" evidence="10">
    <location>
        <position position="126"/>
    </location>
</feature>
<dbReference type="SUPFAM" id="SSF52540">
    <property type="entry name" value="P-loop containing nucleoside triphosphate hydrolases"/>
    <property type="match status" value="1"/>
</dbReference>
<accession>A0ABV1DZ52</accession>
<dbReference type="GO" id="GO:0052381">
    <property type="term" value="F:tRNA dimethylallyltransferase activity"/>
    <property type="evidence" value="ECO:0007669"/>
    <property type="project" value="UniProtKB-EC"/>
</dbReference>
<proteinExistence type="inferred from homology"/>
<evidence type="ECO:0000256" key="13">
    <source>
        <dbReference type="RuleBase" id="RU003785"/>
    </source>
</evidence>
<keyword evidence="8 10" id="KW-0460">Magnesium</keyword>
<keyword evidence="6 10" id="KW-0547">Nucleotide-binding</keyword>
<comment type="function">
    <text evidence="2 10 12">Catalyzes the transfer of a dimethylallyl group onto the adenine at position 37 in tRNAs that read codons beginning with uridine, leading to the formation of N6-(dimethylallyl)adenosine (i(6)A).</text>
</comment>
<evidence type="ECO:0000256" key="2">
    <source>
        <dbReference type="ARBA" id="ARBA00003213"/>
    </source>
</evidence>
<dbReference type="InterPro" id="IPR018022">
    <property type="entry name" value="IPT"/>
</dbReference>
<evidence type="ECO:0000256" key="10">
    <source>
        <dbReference type="HAMAP-Rule" id="MF_00185"/>
    </source>
</evidence>
<comment type="subunit">
    <text evidence="10">Monomer.</text>
</comment>
<evidence type="ECO:0000256" key="12">
    <source>
        <dbReference type="RuleBase" id="RU003784"/>
    </source>
</evidence>
<name>A0ABV1DZ52_9FIRM</name>
<keyword evidence="4 10" id="KW-0808">Transferase</keyword>
<evidence type="ECO:0000256" key="1">
    <source>
        <dbReference type="ARBA" id="ARBA00001946"/>
    </source>
</evidence>
<dbReference type="Gene3D" id="3.40.50.300">
    <property type="entry name" value="P-loop containing nucleotide triphosphate hydrolases"/>
    <property type="match status" value="1"/>
</dbReference>
<evidence type="ECO:0000256" key="11">
    <source>
        <dbReference type="RuleBase" id="RU003783"/>
    </source>
</evidence>
<dbReference type="Proteomes" id="UP001489509">
    <property type="component" value="Unassembled WGS sequence"/>
</dbReference>
<feature type="site" description="Interaction with substrate tRNA" evidence="10">
    <location>
        <position position="103"/>
    </location>
</feature>
<keyword evidence="15" id="KW-1185">Reference proteome</keyword>
<evidence type="ECO:0000256" key="7">
    <source>
        <dbReference type="ARBA" id="ARBA00022840"/>
    </source>
</evidence>
<comment type="similarity">
    <text evidence="3 10 13">Belongs to the IPP transferase family.</text>
</comment>
<reference evidence="14 15" key="1">
    <citation type="submission" date="2024-03" db="EMBL/GenBank/DDBJ databases">
        <title>Human intestinal bacterial collection.</title>
        <authorList>
            <person name="Pauvert C."/>
            <person name="Hitch T.C.A."/>
            <person name="Clavel T."/>
        </authorList>
    </citation>
    <scope>NUCLEOTIDE SEQUENCE [LARGE SCALE GENOMIC DNA]</scope>
    <source>
        <strain evidence="14 15">CLA-JM-H44</strain>
    </source>
</reference>
<comment type="cofactor">
    <cofactor evidence="1 10">
        <name>Mg(2+)</name>
        <dbReference type="ChEBI" id="CHEBI:18420"/>
    </cofactor>
</comment>
<keyword evidence="5 10" id="KW-0819">tRNA processing</keyword>
<sequence length="320" mass="35996">MREKILVAGVVGPTASGKTRLGVALAKRLDGEVISADSMQVYKGMTVGTAKPTQEEMEGVPHHLLDFLDPGEAFSVAAWCDLAREKIAEITGRGKLPILVGGTGLYISSLLNHIQFAPLQSDPALREELQKRAEKEGGEGLLEELRSFDPSSASALHPNNLGRIIRAIEVYRLTGVPMSRQQQEARAKPSPYHPAVVGLAFRNRALLYERIDRRVDEMLENGLCEEAREIYRSGGKTALQAIGYKELFPYFEGECSLTQAADKLKMETRRYAKRQMTWFKREQWVHWLYLDDERNFQAIADEAAKWVEMQGLLCYNNQQV</sequence>
<evidence type="ECO:0000256" key="6">
    <source>
        <dbReference type="ARBA" id="ARBA00022741"/>
    </source>
</evidence>
<feature type="region of interest" description="Interaction with substrate tRNA" evidence="10">
    <location>
        <begin position="37"/>
        <end position="40"/>
    </location>
</feature>
<organism evidence="14 15">
    <name type="scientific">Solibaculum intestinale</name>
    <dbReference type="NCBI Taxonomy" id="3133165"/>
    <lineage>
        <taxon>Bacteria</taxon>
        <taxon>Bacillati</taxon>
        <taxon>Bacillota</taxon>
        <taxon>Clostridia</taxon>
        <taxon>Eubacteriales</taxon>
        <taxon>Oscillospiraceae</taxon>
        <taxon>Solibaculum</taxon>
    </lineage>
</organism>
<evidence type="ECO:0000313" key="15">
    <source>
        <dbReference type="Proteomes" id="UP001489509"/>
    </source>
</evidence>
<dbReference type="InterPro" id="IPR039657">
    <property type="entry name" value="Dimethylallyltransferase"/>
</dbReference>
<evidence type="ECO:0000256" key="9">
    <source>
        <dbReference type="ARBA" id="ARBA00049563"/>
    </source>
</evidence>
<dbReference type="PANTHER" id="PTHR11088">
    <property type="entry name" value="TRNA DIMETHYLALLYLTRANSFERASE"/>
    <property type="match status" value="1"/>
</dbReference>
<evidence type="ECO:0000256" key="3">
    <source>
        <dbReference type="ARBA" id="ARBA00005842"/>
    </source>
</evidence>
<gene>
    <name evidence="10 14" type="primary">miaA</name>
    <name evidence="14" type="ORF">WMO26_05830</name>
</gene>
<feature type="binding site" evidence="10">
    <location>
        <begin position="14"/>
        <end position="19"/>
    </location>
    <ligand>
        <name>substrate</name>
    </ligand>
</feature>
<protein>
    <recommendedName>
        <fullName evidence="10">tRNA dimethylallyltransferase</fullName>
        <ecNumber evidence="10">2.5.1.75</ecNumber>
    </recommendedName>
    <alternativeName>
        <fullName evidence="10">Dimethylallyl diphosphate:tRNA dimethylallyltransferase</fullName>
        <shortName evidence="10">DMAPP:tRNA dimethylallyltransferase</shortName>
        <shortName evidence="10">DMATase</shortName>
    </alternativeName>
    <alternativeName>
        <fullName evidence="10">Isopentenyl-diphosphate:tRNA isopentenyltransferase</fullName>
        <shortName evidence="10">IPP transferase</shortName>
        <shortName evidence="10">IPPT</shortName>
        <shortName evidence="10">IPTase</shortName>
    </alternativeName>
</protein>
<comment type="caution">
    <text evidence="10">Lacks conserved residue(s) required for the propagation of feature annotation.</text>
</comment>
<dbReference type="NCBIfam" id="TIGR00174">
    <property type="entry name" value="miaA"/>
    <property type="match status" value="1"/>
</dbReference>
<comment type="caution">
    <text evidence="14">The sequence shown here is derived from an EMBL/GenBank/DDBJ whole genome shotgun (WGS) entry which is preliminary data.</text>
</comment>
<dbReference type="HAMAP" id="MF_00185">
    <property type="entry name" value="IPP_trans"/>
    <property type="match status" value="1"/>
</dbReference>
<feature type="binding site" evidence="10">
    <location>
        <begin position="12"/>
        <end position="19"/>
    </location>
    <ligand>
        <name>ATP</name>
        <dbReference type="ChEBI" id="CHEBI:30616"/>
    </ligand>
</feature>
<evidence type="ECO:0000256" key="8">
    <source>
        <dbReference type="ARBA" id="ARBA00022842"/>
    </source>
</evidence>
<evidence type="ECO:0000313" key="14">
    <source>
        <dbReference type="EMBL" id="MEQ2440346.1"/>
    </source>
</evidence>
<comment type="catalytic activity">
    <reaction evidence="9 10 11">
        <text>adenosine(37) in tRNA + dimethylallyl diphosphate = N(6)-dimethylallyladenosine(37) in tRNA + diphosphate</text>
        <dbReference type="Rhea" id="RHEA:26482"/>
        <dbReference type="Rhea" id="RHEA-COMP:10162"/>
        <dbReference type="Rhea" id="RHEA-COMP:10375"/>
        <dbReference type="ChEBI" id="CHEBI:33019"/>
        <dbReference type="ChEBI" id="CHEBI:57623"/>
        <dbReference type="ChEBI" id="CHEBI:74411"/>
        <dbReference type="ChEBI" id="CHEBI:74415"/>
        <dbReference type="EC" id="2.5.1.75"/>
    </reaction>
</comment>
<dbReference type="InterPro" id="IPR027417">
    <property type="entry name" value="P-loop_NTPase"/>
</dbReference>
<dbReference type="EMBL" id="JBBMFD010000007">
    <property type="protein sequence ID" value="MEQ2440346.1"/>
    <property type="molecule type" value="Genomic_DNA"/>
</dbReference>
<keyword evidence="7 10" id="KW-0067">ATP-binding</keyword>